<sequence length="338" mass="38848">MQKYLLVGPRLSNKNKDIGGTTILMDLFDDYLNENKFEYHVVATNKYKNQIANLFYVIFHVAVNVRKFDVVIGNAAINFLKYISPILLIITKLSNKKYVLRKFGGNLDRQYDDASFLAKKSFDFTFKYSDLIFVETKMIQQYLRSKTSRDIHLFPNNRKSSVDSPKVKNNNKYVFISQIKKEKGINEVFAANKFLKNKIYSFGPIHDNDIELDEYYLGVVKPTDVPSILNNSSLLILPTYWEGEGYPGIILEALASGVPVISTNYRAIPEIIDDKKSGILLDNGNYEELLAAISYIENESNFNILSKNALRQFRLNFETNMVHKNVLEVLEKVCLDIN</sequence>
<protein>
    <submittedName>
        <fullName evidence="2">Glycos_transf_1 domain-containing protein</fullName>
    </submittedName>
</protein>
<name>A0AAU9Q991_9VIBR</name>
<evidence type="ECO:0000259" key="1">
    <source>
        <dbReference type="Pfam" id="PF00534"/>
    </source>
</evidence>
<dbReference type="EMBL" id="CAKMTQ010000034">
    <property type="protein sequence ID" value="CAH1535403.1"/>
    <property type="molecule type" value="Genomic_DNA"/>
</dbReference>
<dbReference type="AlphaFoldDB" id="A0AAU9Q991"/>
<dbReference type="Proteomes" id="UP001295420">
    <property type="component" value="Unassembled WGS sequence"/>
</dbReference>
<feature type="domain" description="Glycosyl transferase family 1" evidence="1">
    <location>
        <begin position="163"/>
        <end position="301"/>
    </location>
</feature>
<dbReference type="CDD" id="cd03801">
    <property type="entry name" value="GT4_PimA-like"/>
    <property type="match status" value="1"/>
</dbReference>
<dbReference type="RefSeq" id="WP_409931604.1">
    <property type="nucleotide sequence ID" value="NZ_CAKMTQ010000034.1"/>
</dbReference>
<dbReference type="SUPFAM" id="SSF53756">
    <property type="entry name" value="UDP-Glycosyltransferase/glycogen phosphorylase"/>
    <property type="match status" value="1"/>
</dbReference>
<dbReference type="Gene3D" id="3.40.50.2000">
    <property type="entry name" value="Glycogen Phosphorylase B"/>
    <property type="match status" value="2"/>
</dbReference>
<dbReference type="GO" id="GO:1901135">
    <property type="term" value="P:carbohydrate derivative metabolic process"/>
    <property type="evidence" value="ECO:0007669"/>
    <property type="project" value="UniProtKB-ARBA"/>
</dbReference>
<comment type="caution">
    <text evidence="2">The sequence shown here is derived from an EMBL/GenBank/DDBJ whole genome shotgun (WGS) entry which is preliminary data.</text>
</comment>
<gene>
    <name evidence="2" type="ORF">THF1D04_40177</name>
</gene>
<dbReference type="Pfam" id="PF00534">
    <property type="entry name" value="Glycos_transf_1"/>
    <property type="match status" value="1"/>
</dbReference>
<organism evidence="2 3">
    <name type="scientific">Vibrio owensii</name>
    <dbReference type="NCBI Taxonomy" id="696485"/>
    <lineage>
        <taxon>Bacteria</taxon>
        <taxon>Pseudomonadati</taxon>
        <taxon>Pseudomonadota</taxon>
        <taxon>Gammaproteobacteria</taxon>
        <taxon>Vibrionales</taxon>
        <taxon>Vibrionaceae</taxon>
        <taxon>Vibrio</taxon>
    </lineage>
</organism>
<evidence type="ECO:0000313" key="3">
    <source>
        <dbReference type="Proteomes" id="UP001295420"/>
    </source>
</evidence>
<reference evidence="2" key="1">
    <citation type="submission" date="2022-01" db="EMBL/GenBank/DDBJ databases">
        <authorList>
            <person name="Lagorce A."/>
        </authorList>
    </citation>
    <scope>NUCLEOTIDE SEQUENCE</scope>
    <source>
        <strain evidence="2">Th15_F1_D04</strain>
    </source>
</reference>
<dbReference type="PANTHER" id="PTHR12526">
    <property type="entry name" value="GLYCOSYLTRANSFERASE"/>
    <property type="match status" value="1"/>
</dbReference>
<proteinExistence type="predicted"/>
<accession>A0AAU9Q991</accession>
<dbReference type="GO" id="GO:0016757">
    <property type="term" value="F:glycosyltransferase activity"/>
    <property type="evidence" value="ECO:0007669"/>
    <property type="project" value="InterPro"/>
</dbReference>
<dbReference type="PANTHER" id="PTHR12526:SF630">
    <property type="entry name" value="GLYCOSYLTRANSFERASE"/>
    <property type="match status" value="1"/>
</dbReference>
<dbReference type="InterPro" id="IPR001296">
    <property type="entry name" value="Glyco_trans_1"/>
</dbReference>
<evidence type="ECO:0000313" key="2">
    <source>
        <dbReference type="EMBL" id="CAH1535403.1"/>
    </source>
</evidence>